<evidence type="ECO:0000313" key="1">
    <source>
        <dbReference type="EMBL" id="KAJ4440396.1"/>
    </source>
</evidence>
<sequence length="80" mass="8747">MAGLCEGGNEPSGLEKPFKVRVAGTRSQDGEQSHTKALLDALPVEEGKVGRPKLRWLDDVQADLTKVGIEKMENTSIRQE</sequence>
<comment type="caution">
    <text evidence="1">The sequence shown here is derived from an EMBL/GenBank/DDBJ whole genome shotgun (WGS) entry which is preliminary data.</text>
</comment>
<name>A0ABQ8T1R0_PERAM</name>
<proteinExistence type="predicted"/>
<accession>A0ABQ8T1R0</accession>
<keyword evidence="2" id="KW-1185">Reference proteome</keyword>
<reference evidence="1 2" key="1">
    <citation type="journal article" date="2022" name="Allergy">
        <title>Genome assembly and annotation of Periplaneta americana reveal a comprehensive cockroach allergen profile.</title>
        <authorList>
            <person name="Wang L."/>
            <person name="Xiong Q."/>
            <person name="Saelim N."/>
            <person name="Wang L."/>
            <person name="Nong W."/>
            <person name="Wan A.T."/>
            <person name="Shi M."/>
            <person name="Liu X."/>
            <person name="Cao Q."/>
            <person name="Hui J.H.L."/>
            <person name="Sookrung N."/>
            <person name="Leung T.F."/>
            <person name="Tungtrongchitr A."/>
            <person name="Tsui S.K.W."/>
        </authorList>
    </citation>
    <scope>NUCLEOTIDE SEQUENCE [LARGE SCALE GENOMIC DNA]</scope>
    <source>
        <strain evidence="1">PWHHKU_190912</strain>
    </source>
</reference>
<protein>
    <submittedName>
        <fullName evidence="1">Uncharacterized protein</fullName>
    </submittedName>
</protein>
<organism evidence="1 2">
    <name type="scientific">Periplaneta americana</name>
    <name type="common">American cockroach</name>
    <name type="synonym">Blatta americana</name>
    <dbReference type="NCBI Taxonomy" id="6978"/>
    <lineage>
        <taxon>Eukaryota</taxon>
        <taxon>Metazoa</taxon>
        <taxon>Ecdysozoa</taxon>
        <taxon>Arthropoda</taxon>
        <taxon>Hexapoda</taxon>
        <taxon>Insecta</taxon>
        <taxon>Pterygota</taxon>
        <taxon>Neoptera</taxon>
        <taxon>Polyneoptera</taxon>
        <taxon>Dictyoptera</taxon>
        <taxon>Blattodea</taxon>
        <taxon>Blattoidea</taxon>
        <taxon>Blattidae</taxon>
        <taxon>Blattinae</taxon>
        <taxon>Periplaneta</taxon>
    </lineage>
</organism>
<gene>
    <name evidence="1" type="ORF">ANN_08537</name>
</gene>
<dbReference type="Proteomes" id="UP001148838">
    <property type="component" value="Unassembled WGS sequence"/>
</dbReference>
<evidence type="ECO:0000313" key="2">
    <source>
        <dbReference type="Proteomes" id="UP001148838"/>
    </source>
</evidence>
<dbReference type="EMBL" id="JAJSOF020000017">
    <property type="protein sequence ID" value="KAJ4440396.1"/>
    <property type="molecule type" value="Genomic_DNA"/>
</dbReference>